<dbReference type="Proteomes" id="UP000265618">
    <property type="component" value="Unassembled WGS sequence"/>
</dbReference>
<protein>
    <submittedName>
        <fullName evidence="1">Uncharacterized protein</fullName>
    </submittedName>
</protein>
<proteinExistence type="predicted"/>
<gene>
    <name evidence="1" type="ORF">KIPB_005505</name>
</gene>
<evidence type="ECO:0000313" key="1">
    <source>
        <dbReference type="EMBL" id="GCA62748.1"/>
    </source>
</evidence>
<evidence type="ECO:0000313" key="2">
    <source>
        <dbReference type="Proteomes" id="UP000265618"/>
    </source>
</evidence>
<reference evidence="1 2" key="1">
    <citation type="journal article" date="2018" name="PLoS ONE">
        <title>The draft genome of Kipferlia bialata reveals reductive genome evolution in fornicate parasites.</title>
        <authorList>
            <person name="Tanifuji G."/>
            <person name="Takabayashi S."/>
            <person name="Kume K."/>
            <person name="Takagi M."/>
            <person name="Nakayama T."/>
            <person name="Kamikawa R."/>
            <person name="Inagaki Y."/>
            <person name="Hashimoto T."/>
        </authorList>
    </citation>
    <scope>NUCLEOTIDE SEQUENCE [LARGE SCALE GENOMIC DNA]</scope>
    <source>
        <strain evidence="1">NY0173</strain>
    </source>
</reference>
<sequence>NEVRVDRLQDIL</sequence>
<dbReference type="EMBL" id="BDIP01001295">
    <property type="protein sequence ID" value="GCA62748.1"/>
    <property type="molecule type" value="Genomic_DNA"/>
</dbReference>
<name>A0A391NU38_9EUKA</name>
<organism evidence="1 2">
    <name type="scientific">Kipferlia bialata</name>
    <dbReference type="NCBI Taxonomy" id="797122"/>
    <lineage>
        <taxon>Eukaryota</taxon>
        <taxon>Metamonada</taxon>
        <taxon>Carpediemonas-like organisms</taxon>
        <taxon>Kipferlia</taxon>
    </lineage>
</organism>
<feature type="non-terminal residue" evidence="1">
    <location>
        <position position="1"/>
    </location>
</feature>
<accession>A0A391NU38</accession>
<comment type="caution">
    <text evidence="1">The sequence shown here is derived from an EMBL/GenBank/DDBJ whole genome shotgun (WGS) entry which is preliminary data.</text>
</comment>
<keyword evidence="2" id="KW-1185">Reference proteome</keyword>